<dbReference type="STRING" id="1189612.A33Q_1215"/>
<dbReference type="AlphaFoldDB" id="S2E279"/>
<keyword evidence="4 6" id="KW-1133">Transmembrane helix</keyword>
<sequence length="742" mass="83734">MNRSFPEIDQVYRIMEHQSYGSEIFTTTSTPGILAPALKEEFPEVELSACYSWNQSGLFIHDENKLNLNGFYAQPDYLHIMQYEILHGDRNQALTEVSHIVLSKEAAIKLFGKTDVIGESVTFKETEEDTEFKVMAVLETPAENVSGNFDFILPFDFWFEKPYNGWLKQWGNNGPNTLVKLNQNADWENFSASIENFISEKNEGSNVRLFAYPQAELYLRGKFVDGKLAGGKIEYVRLFGIIGLFVLIIACINFMNLSTAKSQKRAKEVGVRKVVGADRKGLIQQFLAESIILTVFAGLFALLLVELTLPVFNNLTGKSMSVPYGNGIAWLYLLGILLVTGIIAGSYPAFYLSATKVVSVFRNLTRSGKGVVMARKGLVLFQFILATMLIVATIVVFRQIDYTLNKDLGYDKEQLLIVNLEGRLFNNFEAYKTQLELLPGVQLASRATHTLLGRNSNTGSVRWEGKDPDFTALFEIMNVDYDFLETTGIKLVQGDDFSRDRISDSSNAVLLNKRAYELMSKDNPEISTFSWNGDQRILGVVEDFHFQSLHQGMEPAIINLDPSFASRAFIRLNSGNIQQTLAEIQNVTENFEPFFPFDYSFMDENYARMYEEDVRTKELAKYFSILCILISCLGLLGLSAHIAEQKTKEIGIRKVLGASTFSILNVINREFITIVGISILIGSAIAYWLMQDWLSSYAYRIDFEWWFIVLAAGIILFIAYMTVTLQALKASKVNPVNSLKSE</sequence>
<dbReference type="eggNOG" id="COG0577">
    <property type="taxonomic scope" value="Bacteria"/>
</dbReference>
<dbReference type="PANTHER" id="PTHR30572">
    <property type="entry name" value="MEMBRANE COMPONENT OF TRANSPORTER-RELATED"/>
    <property type="match status" value="1"/>
</dbReference>
<feature type="transmembrane region" description="Helical" evidence="6">
    <location>
        <begin position="286"/>
        <end position="309"/>
    </location>
</feature>
<accession>S2E279</accession>
<gene>
    <name evidence="9" type="ORF">A33Q_1215</name>
</gene>
<feature type="domain" description="ABC3 transporter permease C-terminal" evidence="7">
    <location>
        <begin position="241"/>
        <end position="352"/>
    </location>
</feature>
<protein>
    <submittedName>
        <fullName evidence="9">Transporter permease protein</fullName>
    </submittedName>
</protein>
<dbReference type="InterPro" id="IPR025857">
    <property type="entry name" value="MacB_PCD"/>
</dbReference>
<evidence type="ECO:0000256" key="5">
    <source>
        <dbReference type="ARBA" id="ARBA00023136"/>
    </source>
</evidence>
<dbReference type="Pfam" id="PF12704">
    <property type="entry name" value="MacB_PCD"/>
    <property type="match status" value="1"/>
</dbReference>
<feature type="transmembrane region" description="Helical" evidence="6">
    <location>
        <begin position="235"/>
        <end position="257"/>
    </location>
</feature>
<evidence type="ECO:0000256" key="4">
    <source>
        <dbReference type="ARBA" id="ARBA00022989"/>
    </source>
</evidence>
<keyword evidence="5 6" id="KW-0472">Membrane</keyword>
<dbReference type="GO" id="GO:0005886">
    <property type="term" value="C:plasma membrane"/>
    <property type="evidence" value="ECO:0007669"/>
    <property type="project" value="UniProtKB-SubCell"/>
</dbReference>
<feature type="domain" description="MacB-like periplasmic core" evidence="8">
    <location>
        <begin position="4"/>
        <end position="196"/>
    </location>
</feature>
<evidence type="ECO:0000259" key="8">
    <source>
        <dbReference type="Pfam" id="PF12704"/>
    </source>
</evidence>
<evidence type="ECO:0000256" key="6">
    <source>
        <dbReference type="SAM" id="Phobius"/>
    </source>
</evidence>
<feature type="transmembrane region" description="Helical" evidence="6">
    <location>
        <begin position="622"/>
        <end position="643"/>
    </location>
</feature>
<reference evidence="9 10" key="1">
    <citation type="journal article" date="2013" name="Genome Announc.">
        <title>Draft Genome Sequence of Indibacter alkaliphilus Strain LW1T, Isolated from Lonar Lake, a Haloalkaline Lake in the Buldana District of Maharashtra, India.</title>
        <authorList>
            <person name="Singh A."/>
            <person name="Kumar Jangir P."/>
            <person name="Sharma R."/>
            <person name="Singh A."/>
            <person name="Kumar Pinnaka A."/>
            <person name="Shivaji S."/>
        </authorList>
    </citation>
    <scope>NUCLEOTIDE SEQUENCE [LARGE SCALE GENOMIC DNA]</scope>
    <source>
        <strain evidence="10">CCUG 57479 / KCTC 22604 / LW1</strain>
    </source>
</reference>
<feature type="transmembrane region" description="Helical" evidence="6">
    <location>
        <begin position="671"/>
        <end position="690"/>
    </location>
</feature>
<evidence type="ECO:0000256" key="1">
    <source>
        <dbReference type="ARBA" id="ARBA00004651"/>
    </source>
</evidence>
<keyword evidence="3 6" id="KW-0812">Transmembrane</keyword>
<feature type="transmembrane region" description="Helical" evidence="6">
    <location>
        <begin position="373"/>
        <end position="397"/>
    </location>
</feature>
<dbReference type="PANTHER" id="PTHR30572:SF18">
    <property type="entry name" value="ABC-TYPE MACROLIDE FAMILY EXPORT SYSTEM PERMEASE COMPONENT 2"/>
    <property type="match status" value="1"/>
</dbReference>
<dbReference type="InterPro" id="IPR003838">
    <property type="entry name" value="ABC3_permease_C"/>
</dbReference>
<dbReference type="Pfam" id="PF02687">
    <property type="entry name" value="FtsX"/>
    <property type="match status" value="2"/>
</dbReference>
<evidence type="ECO:0000256" key="3">
    <source>
        <dbReference type="ARBA" id="ARBA00022692"/>
    </source>
</evidence>
<keyword evidence="2" id="KW-1003">Cell membrane</keyword>
<dbReference type="EMBL" id="ALWO02000023">
    <property type="protein sequence ID" value="EOZ98561.1"/>
    <property type="molecule type" value="Genomic_DNA"/>
</dbReference>
<keyword evidence="10" id="KW-1185">Reference proteome</keyword>
<evidence type="ECO:0000313" key="10">
    <source>
        <dbReference type="Proteomes" id="UP000006073"/>
    </source>
</evidence>
<feature type="domain" description="ABC3 transporter permease C-terminal" evidence="7">
    <location>
        <begin position="623"/>
        <end position="735"/>
    </location>
</feature>
<proteinExistence type="predicted"/>
<evidence type="ECO:0000259" key="7">
    <source>
        <dbReference type="Pfam" id="PF02687"/>
    </source>
</evidence>
<evidence type="ECO:0000313" key="9">
    <source>
        <dbReference type="EMBL" id="EOZ98561.1"/>
    </source>
</evidence>
<dbReference type="InterPro" id="IPR050250">
    <property type="entry name" value="Macrolide_Exporter_MacB"/>
</dbReference>
<feature type="transmembrane region" description="Helical" evidence="6">
    <location>
        <begin position="705"/>
        <end position="723"/>
    </location>
</feature>
<dbReference type="Proteomes" id="UP000006073">
    <property type="component" value="Unassembled WGS sequence"/>
</dbReference>
<name>S2E279_INDAL</name>
<organism evidence="9 10">
    <name type="scientific">Indibacter alkaliphilus (strain CCUG 57479 / KCTC 22604 / LW1)</name>
    <dbReference type="NCBI Taxonomy" id="1189612"/>
    <lineage>
        <taxon>Bacteria</taxon>
        <taxon>Pseudomonadati</taxon>
        <taxon>Bacteroidota</taxon>
        <taxon>Cytophagia</taxon>
        <taxon>Cytophagales</taxon>
        <taxon>Cyclobacteriaceae</taxon>
    </lineage>
</organism>
<feature type="transmembrane region" description="Helical" evidence="6">
    <location>
        <begin position="329"/>
        <end position="352"/>
    </location>
</feature>
<comment type="subcellular location">
    <subcellularLocation>
        <location evidence="1">Cell membrane</location>
        <topology evidence="1">Multi-pass membrane protein</topology>
    </subcellularLocation>
</comment>
<comment type="caution">
    <text evidence="9">The sequence shown here is derived from an EMBL/GenBank/DDBJ whole genome shotgun (WGS) entry which is preliminary data.</text>
</comment>
<evidence type="ECO:0000256" key="2">
    <source>
        <dbReference type="ARBA" id="ARBA00022475"/>
    </source>
</evidence>
<dbReference type="GO" id="GO:0022857">
    <property type="term" value="F:transmembrane transporter activity"/>
    <property type="evidence" value="ECO:0007669"/>
    <property type="project" value="TreeGrafter"/>
</dbReference>